<keyword evidence="1" id="KW-0812">Transmembrane</keyword>
<keyword evidence="1" id="KW-0472">Membrane</keyword>
<protein>
    <recommendedName>
        <fullName evidence="3">RDD domain-containing protein</fullName>
    </recommendedName>
</protein>
<dbReference type="EMBL" id="AY714864">
    <property type="protein sequence ID" value="AAU84007.1"/>
    <property type="molecule type" value="Genomic_DNA"/>
</dbReference>
<name>Q649C0_UNCAG</name>
<proteinExistence type="predicted"/>
<organism evidence="2">
    <name type="scientific">Uncultured archaeon GZfos26G2</name>
    <dbReference type="NCBI Taxonomy" id="3386331"/>
    <lineage>
        <taxon>Archaea</taxon>
        <taxon>Methanobacteriati</taxon>
        <taxon>Methanobacteriota</taxon>
        <taxon>Stenosarchaea group</taxon>
        <taxon>Methanomicrobia</taxon>
        <taxon>Candidatus Methanophagales</taxon>
        <taxon>Candidatus Methanophagaceae</taxon>
        <taxon>Candidatus Methanophaga</taxon>
    </lineage>
</organism>
<reference evidence="2" key="1">
    <citation type="journal article" date="2004" name="Science">
        <title>Reverse methanogenesis: testing the hypothesis with environmental genomics.</title>
        <authorList>
            <person name="Hallam S.J."/>
            <person name="Putnam N."/>
            <person name="Preston C.M."/>
            <person name="Detter J.C."/>
            <person name="Rokhsar D."/>
            <person name="Richardson P.M."/>
            <person name="DeLong E.F."/>
        </authorList>
    </citation>
    <scope>NUCLEOTIDE SEQUENCE</scope>
</reference>
<evidence type="ECO:0008006" key="3">
    <source>
        <dbReference type="Google" id="ProtNLM"/>
    </source>
</evidence>
<reference evidence="2" key="2">
    <citation type="submission" date="2004-08" db="EMBL/GenBank/DDBJ databases">
        <authorList>
            <person name="Putnam N."/>
            <person name="Detter J.C."/>
            <person name="Richardson P.M."/>
            <person name="Rokhsar D."/>
        </authorList>
    </citation>
    <scope>NUCLEOTIDE SEQUENCE</scope>
</reference>
<keyword evidence="1" id="KW-1133">Transmembrane helix</keyword>
<evidence type="ECO:0000313" key="2">
    <source>
        <dbReference type="EMBL" id="AAU84007.1"/>
    </source>
</evidence>
<gene>
    <name evidence="2" type="ORF">GZ35B7_40</name>
</gene>
<sequence length="59" mass="6912">MNEEKEENIETIYLAKWESRFWVWLIDILMVEVFLSLIANGSGFPIPLLSKQIMTNPRG</sequence>
<feature type="transmembrane region" description="Helical" evidence="1">
    <location>
        <begin position="21"/>
        <end position="39"/>
    </location>
</feature>
<dbReference type="AlphaFoldDB" id="Q649C0"/>
<accession>Q649C0</accession>
<evidence type="ECO:0000256" key="1">
    <source>
        <dbReference type="SAM" id="Phobius"/>
    </source>
</evidence>